<feature type="compositionally biased region" description="Acidic residues" evidence="9">
    <location>
        <begin position="989"/>
        <end position="1010"/>
    </location>
</feature>
<comment type="similarity">
    <text evidence="1 8">Belongs to the peptidase M14 family.</text>
</comment>
<evidence type="ECO:0000256" key="3">
    <source>
        <dbReference type="ARBA" id="ARBA00022676"/>
    </source>
</evidence>
<keyword evidence="10" id="KW-0472">Membrane</keyword>
<dbReference type="EMBL" id="VIEB01000562">
    <property type="protein sequence ID" value="TQD86563.1"/>
    <property type="molecule type" value="Genomic_DNA"/>
</dbReference>
<feature type="active site" description="Proton donor/acceptor" evidence="8">
    <location>
        <position position="341"/>
    </location>
</feature>
<keyword evidence="6" id="KW-0119">Carbohydrate metabolism</keyword>
<proteinExistence type="inferred from homology"/>
<dbReference type="GO" id="GO:0004181">
    <property type="term" value="F:metallocarboxypeptidase activity"/>
    <property type="evidence" value="ECO:0007669"/>
    <property type="project" value="InterPro"/>
</dbReference>
<dbReference type="GO" id="GO:0006004">
    <property type="term" value="P:fucose metabolic process"/>
    <property type="evidence" value="ECO:0007669"/>
    <property type="project" value="UniProtKB-KW"/>
</dbReference>
<dbReference type="Proteomes" id="UP000315295">
    <property type="component" value="Unassembled WGS sequence"/>
</dbReference>
<dbReference type="STRING" id="106549.A0A540LJD0"/>
<evidence type="ECO:0000256" key="10">
    <source>
        <dbReference type="SAM" id="Phobius"/>
    </source>
</evidence>
<evidence type="ECO:0000256" key="5">
    <source>
        <dbReference type="ARBA" id="ARBA00023253"/>
    </source>
</evidence>
<feature type="transmembrane region" description="Helical" evidence="10">
    <location>
        <begin position="6"/>
        <end position="27"/>
    </location>
</feature>
<evidence type="ECO:0000256" key="9">
    <source>
        <dbReference type="SAM" id="MobiDB-lite"/>
    </source>
</evidence>
<dbReference type="InterPro" id="IPR019378">
    <property type="entry name" value="GDP-Fuc_O-FucTrfase"/>
</dbReference>
<evidence type="ECO:0000256" key="2">
    <source>
        <dbReference type="ARBA" id="ARBA00007737"/>
    </source>
</evidence>
<dbReference type="GO" id="GO:0008270">
    <property type="term" value="F:zinc ion binding"/>
    <property type="evidence" value="ECO:0007669"/>
    <property type="project" value="InterPro"/>
</dbReference>
<comment type="caution">
    <text evidence="12">The sequence shown here is derived from an EMBL/GenBank/DDBJ whole genome shotgun (WGS) entry which is preliminary data.</text>
</comment>
<dbReference type="GO" id="GO:0006508">
    <property type="term" value="P:proteolysis"/>
    <property type="evidence" value="ECO:0007669"/>
    <property type="project" value="InterPro"/>
</dbReference>
<keyword evidence="3" id="KW-0328">Glycosyltransferase</keyword>
<reference evidence="12 13" key="1">
    <citation type="journal article" date="2019" name="G3 (Bethesda)">
        <title>Sequencing of a Wild Apple (Malus baccata) Genome Unravels the Differences Between Cultivated and Wild Apple Species Regarding Disease Resistance and Cold Tolerance.</title>
        <authorList>
            <person name="Chen X."/>
        </authorList>
    </citation>
    <scope>NUCLEOTIDE SEQUENCE [LARGE SCALE GENOMIC DNA]</scope>
    <source>
        <strain evidence="13">cv. Shandingzi</strain>
        <tissue evidence="12">Leaves</tissue>
    </source>
</reference>
<dbReference type="CDD" id="cd11299">
    <property type="entry name" value="O-FucT_plant"/>
    <property type="match status" value="1"/>
</dbReference>
<dbReference type="InterPro" id="IPR000834">
    <property type="entry name" value="Peptidase_M14"/>
</dbReference>
<dbReference type="PANTHER" id="PTHR31818">
    <property type="entry name" value="O-FUCOSYLTRANSFERASE 16"/>
    <property type="match status" value="1"/>
</dbReference>
<keyword evidence="10" id="KW-0812">Transmembrane</keyword>
<keyword evidence="13" id="KW-1185">Reference proteome</keyword>
<evidence type="ECO:0000313" key="13">
    <source>
        <dbReference type="Proteomes" id="UP000315295"/>
    </source>
</evidence>
<dbReference type="PANTHER" id="PTHR31818:SF1">
    <property type="entry name" value="O-FUCOSYLTRANSFERASE 16"/>
    <property type="match status" value="1"/>
</dbReference>
<organism evidence="12 13">
    <name type="scientific">Malus baccata</name>
    <name type="common">Siberian crab apple</name>
    <name type="synonym">Pyrus baccata</name>
    <dbReference type="NCBI Taxonomy" id="106549"/>
    <lineage>
        <taxon>Eukaryota</taxon>
        <taxon>Viridiplantae</taxon>
        <taxon>Streptophyta</taxon>
        <taxon>Embryophyta</taxon>
        <taxon>Tracheophyta</taxon>
        <taxon>Spermatophyta</taxon>
        <taxon>Magnoliopsida</taxon>
        <taxon>eudicotyledons</taxon>
        <taxon>Gunneridae</taxon>
        <taxon>Pentapetalae</taxon>
        <taxon>rosids</taxon>
        <taxon>fabids</taxon>
        <taxon>Rosales</taxon>
        <taxon>Rosaceae</taxon>
        <taxon>Amygdaloideae</taxon>
        <taxon>Maleae</taxon>
        <taxon>Malus</taxon>
    </lineage>
</organism>
<evidence type="ECO:0000256" key="8">
    <source>
        <dbReference type="PROSITE-ProRule" id="PRU01379"/>
    </source>
</evidence>
<evidence type="ECO:0000256" key="1">
    <source>
        <dbReference type="ARBA" id="ARBA00005988"/>
    </source>
</evidence>
<protein>
    <recommendedName>
        <fullName evidence="7">O-fucosyltransferase family protein</fullName>
    </recommendedName>
</protein>
<feature type="transmembrane region" description="Helical" evidence="10">
    <location>
        <begin position="438"/>
        <end position="461"/>
    </location>
</feature>
<dbReference type="SUPFAM" id="SSF53187">
    <property type="entry name" value="Zn-dependent exopeptidases"/>
    <property type="match status" value="1"/>
</dbReference>
<dbReference type="Pfam" id="PF00246">
    <property type="entry name" value="Peptidase_M14"/>
    <property type="match status" value="1"/>
</dbReference>
<dbReference type="InterPro" id="IPR034269">
    <property type="entry name" value="At5g42320_M14_CPD"/>
</dbReference>
<evidence type="ECO:0000259" key="11">
    <source>
        <dbReference type="PROSITE" id="PS52035"/>
    </source>
</evidence>
<comment type="similarity">
    <text evidence="2">Belongs to the glycosyltransferase GT106 family.</text>
</comment>
<evidence type="ECO:0000256" key="4">
    <source>
        <dbReference type="ARBA" id="ARBA00022679"/>
    </source>
</evidence>
<evidence type="ECO:0000313" key="12">
    <source>
        <dbReference type="EMBL" id="TQD86563.1"/>
    </source>
</evidence>
<sequence>MAHLLPLSSPLSITLCFFAWLQAFLVVHGNSNLTHPSTLTPINSDLYHSSEDLMEEIKALVFRHPDELTLDTIKSQNKGYSAEIAIVTYSRRRPETDDQPKFRILLSFGQHGRELITSELALRILSILCKEQFLPNLDPASLDSTLDKLLIKVVPMENLNGRKLVEAGDLCERRNGRGVDLNRNWSVDWGKKEKDYDPYEENPGTAPFSEPETQIIRKVAVSFDPHIWINIHSGMEALFMPYDHKNTTPDGVSSHQMKSLLEELNQLHCQKRCMVGSGGGSVGWTARLSPAGSEILSGLFGSINFTTTPPPISLLKLYLAHGTATDFMFDIVRVPMAFTFEIYGDGAASSRDCFKMFNPTDFVTFNRVLNEWSAAFFTIFKLGPDQLGENYSKASVPTLLDKWVSIDEYLEGYLVERSSRYGKKMERRRLHYYHRFRFLLPLISAISGALLVLFALLLVLAPSPLDVNNLHQPRHSSTFDVAVDDDAVSARLTVFRVPSGGGRLERDIWSSRNSKFYYGCSNGTKKFPNVDEITRPNRYLAIATSGGLNQQRTGRILDSTLTLTVQLMHNQGKNIKGLKYRLKPHLAAQTVQFGLVGHLITDAVVAARILNASLVVPKLDQKSFWKDASNFSEIFDVDWFISFLSKDVKIIKQLPRKGGNKWTPSTMRVPRKCSERCYQNRVLPFLLKRHAIQLNKFDYRLSNRLNTDLQKLRCRVNYHALKFTDPIQKMAKKLVHQMRMRSKHYIALHLRYEPDMLAFSGCYYGGGDKERKELGAIQKRWKTLHISNPDKPRRHGRCPLTPEEVGLMLRALGYGSDVHIYVASGEVYGGEETLAPLKALFPNFYSKETIATKEELEPFYSFSSRMAALDFIVCDESDVFVTNNNGNMAKILAGRRRYFGHKPTIRPNAKKLYRLFLSKENMTWGAFASNVRTYQRGFMGEPNEVRPGRGGFHENPYTCICEDSQAKAKRDVGPRKYGRSSNITGKDEVDFDAQNVEDDPEGPDTDEDEYQSAPLDNDLFNRRGVDYDAVNSEEPELEEMLSD</sequence>
<feature type="compositionally biased region" description="Acidic residues" evidence="9">
    <location>
        <begin position="1031"/>
        <end position="1043"/>
    </location>
</feature>
<dbReference type="Pfam" id="PF10250">
    <property type="entry name" value="O-FucT"/>
    <property type="match status" value="1"/>
</dbReference>
<dbReference type="PROSITE" id="PS52035">
    <property type="entry name" value="PEPTIDASE_M14"/>
    <property type="match status" value="1"/>
</dbReference>
<evidence type="ECO:0000256" key="6">
    <source>
        <dbReference type="ARBA" id="ARBA00023277"/>
    </source>
</evidence>
<keyword evidence="10" id="KW-1133">Transmembrane helix</keyword>
<evidence type="ECO:0000256" key="7">
    <source>
        <dbReference type="ARBA" id="ARBA00030350"/>
    </source>
</evidence>
<dbReference type="Gene3D" id="3.40.630.10">
    <property type="entry name" value="Zn peptidases"/>
    <property type="match status" value="1"/>
</dbReference>
<dbReference type="SMART" id="SM00631">
    <property type="entry name" value="Zn_pept"/>
    <property type="match status" value="1"/>
</dbReference>
<feature type="domain" description="Peptidase M14" evidence="11">
    <location>
        <begin position="46"/>
        <end position="382"/>
    </location>
</feature>
<dbReference type="AlphaFoldDB" id="A0A540LJD0"/>
<keyword evidence="4" id="KW-0808">Transferase</keyword>
<keyword evidence="5" id="KW-0294">Fucose metabolism</keyword>
<gene>
    <name evidence="12" type="ORF">C1H46_027895</name>
</gene>
<feature type="region of interest" description="Disordered" evidence="9">
    <location>
        <begin position="970"/>
        <end position="1043"/>
    </location>
</feature>
<dbReference type="CDD" id="cd06227">
    <property type="entry name" value="M14-CPA-like"/>
    <property type="match status" value="1"/>
</dbReference>
<dbReference type="FunFam" id="3.40.630.10:FF:000064">
    <property type="entry name" value="Carboxypeptidase A6"/>
    <property type="match status" value="1"/>
</dbReference>
<dbReference type="InterPro" id="IPR024709">
    <property type="entry name" value="FucosylTrfase_pln"/>
</dbReference>
<accession>A0A540LJD0</accession>
<name>A0A540LJD0_MALBA</name>
<dbReference type="GO" id="GO:0016757">
    <property type="term" value="F:glycosyltransferase activity"/>
    <property type="evidence" value="ECO:0007669"/>
    <property type="project" value="UniProtKB-KW"/>
</dbReference>